<evidence type="ECO:0000256" key="2">
    <source>
        <dbReference type="ARBA" id="ARBA00001946"/>
    </source>
</evidence>
<dbReference type="Proteomes" id="UP000308652">
    <property type="component" value="Unassembled WGS sequence"/>
</dbReference>
<dbReference type="InterPro" id="IPR051547">
    <property type="entry name" value="TDP2-like"/>
</dbReference>
<feature type="domain" description="Endonuclease/exonuclease/phosphatase" evidence="12">
    <location>
        <begin position="132"/>
        <end position="383"/>
    </location>
</feature>
<protein>
    <submittedName>
        <fullName evidence="13">Endonuclease/exonuclease/phosphatase</fullName>
    </submittedName>
</protein>
<dbReference type="GO" id="GO:0005737">
    <property type="term" value="C:cytoplasm"/>
    <property type="evidence" value="ECO:0007669"/>
    <property type="project" value="TreeGrafter"/>
</dbReference>
<evidence type="ECO:0000256" key="6">
    <source>
        <dbReference type="ARBA" id="ARBA00022763"/>
    </source>
</evidence>
<dbReference type="STRING" id="68775.A0A5C3M4Y9"/>
<dbReference type="GO" id="GO:0006302">
    <property type="term" value="P:double-strand break repair"/>
    <property type="evidence" value="ECO:0007669"/>
    <property type="project" value="TreeGrafter"/>
</dbReference>
<keyword evidence="10" id="KW-0539">Nucleus</keyword>
<name>A0A5C3M4Y9_9AGAR</name>
<dbReference type="InterPro" id="IPR036691">
    <property type="entry name" value="Endo/exonu/phosph_ase_sf"/>
</dbReference>
<dbReference type="PANTHER" id="PTHR15822:SF4">
    <property type="entry name" value="TYROSYL-DNA PHOSPHODIESTERASE 2"/>
    <property type="match status" value="1"/>
</dbReference>
<evidence type="ECO:0000256" key="8">
    <source>
        <dbReference type="ARBA" id="ARBA00022842"/>
    </source>
</evidence>
<keyword evidence="9" id="KW-0234">DNA repair</keyword>
<evidence type="ECO:0000256" key="4">
    <source>
        <dbReference type="ARBA" id="ARBA00022722"/>
    </source>
</evidence>
<evidence type="ECO:0000256" key="11">
    <source>
        <dbReference type="SAM" id="MobiDB-lite"/>
    </source>
</evidence>
<dbReference type="InterPro" id="IPR005135">
    <property type="entry name" value="Endo/exonuclease/phosphatase"/>
</dbReference>
<evidence type="ECO:0000256" key="5">
    <source>
        <dbReference type="ARBA" id="ARBA00022723"/>
    </source>
</evidence>
<proteinExistence type="predicted"/>
<comment type="subcellular location">
    <subcellularLocation>
        <location evidence="3">Nucleus</location>
        <location evidence="3">PML body</location>
    </subcellularLocation>
</comment>
<feature type="region of interest" description="Disordered" evidence="11">
    <location>
        <begin position="63"/>
        <end position="83"/>
    </location>
</feature>
<keyword evidence="8" id="KW-0460">Magnesium</keyword>
<keyword evidence="5" id="KW-0479">Metal-binding</keyword>
<dbReference type="OrthoDB" id="9975959at2759"/>
<evidence type="ECO:0000259" key="12">
    <source>
        <dbReference type="Pfam" id="PF03372"/>
    </source>
</evidence>
<dbReference type="GO" id="GO:0070260">
    <property type="term" value="F:5'-tyrosyl-DNA phosphodiesterase activity"/>
    <property type="evidence" value="ECO:0007669"/>
    <property type="project" value="TreeGrafter"/>
</dbReference>
<evidence type="ECO:0000256" key="3">
    <source>
        <dbReference type="ARBA" id="ARBA00004322"/>
    </source>
</evidence>
<dbReference type="GO" id="GO:0004527">
    <property type="term" value="F:exonuclease activity"/>
    <property type="evidence" value="ECO:0007669"/>
    <property type="project" value="UniProtKB-KW"/>
</dbReference>
<dbReference type="Pfam" id="PF03372">
    <property type="entry name" value="Exo_endo_phos"/>
    <property type="match status" value="1"/>
</dbReference>
<gene>
    <name evidence="13" type="ORF">BDQ12DRAFT_680842</name>
</gene>
<keyword evidence="6" id="KW-0227">DNA damage</keyword>
<keyword evidence="13" id="KW-0255">Endonuclease</keyword>
<dbReference type="Gene3D" id="3.60.10.10">
    <property type="entry name" value="Endonuclease/exonuclease/phosphatase"/>
    <property type="match status" value="1"/>
</dbReference>
<dbReference type="GO" id="GO:0046872">
    <property type="term" value="F:metal ion binding"/>
    <property type="evidence" value="ECO:0007669"/>
    <property type="project" value="UniProtKB-KW"/>
</dbReference>
<reference evidence="13 14" key="1">
    <citation type="journal article" date="2019" name="Nat. Ecol. Evol.">
        <title>Megaphylogeny resolves global patterns of mushroom evolution.</title>
        <authorList>
            <person name="Varga T."/>
            <person name="Krizsan K."/>
            <person name="Foldi C."/>
            <person name="Dima B."/>
            <person name="Sanchez-Garcia M."/>
            <person name="Sanchez-Ramirez S."/>
            <person name="Szollosi G.J."/>
            <person name="Szarkandi J.G."/>
            <person name="Papp V."/>
            <person name="Albert L."/>
            <person name="Andreopoulos W."/>
            <person name="Angelini C."/>
            <person name="Antonin V."/>
            <person name="Barry K.W."/>
            <person name="Bougher N.L."/>
            <person name="Buchanan P."/>
            <person name="Buyck B."/>
            <person name="Bense V."/>
            <person name="Catcheside P."/>
            <person name="Chovatia M."/>
            <person name="Cooper J."/>
            <person name="Damon W."/>
            <person name="Desjardin D."/>
            <person name="Finy P."/>
            <person name="Geml J."/>
            <person name="Haridas S."/>
            <person name="Hughes K."/>
            <person name="Justo A."/>
            <person name="Karasinski D."/>
            <person name="Kautmanova I."/>
            <person name="Kiss B."/>
            <person name="Kocsube S."/>
            <person name="Kotiranta H."/>
            <person name="LaButti K.M."/>
            <person name="Lechner B.E."/>
            <person name="Liimatainen K."/>
            <person name="Lipzen A."/>
            <person name="Lukacs Z."/>
            <person name="Mihaltcheva S."/>
            <person name="Morgado L.N."/>
            <person name="Niskanen T."/>
            <person name="Noordeloos M.E."/>
            <person name="Ohm R.A."/>
            <person name="Ortiz-Santana B."/>
            <person name="Ovrebo C."/>
            <person name="Racz N."/>
            <person name="Riley R."/>
            <person name="Savchenko A."/>
            <person name="Shiryaev A."/>
            <person name="Soop K."/>
            <person name="Spirin V."/>
            <person name="Szebenyi C."/>
            <person name="Tomsovsky M."/>
            <person name="Tulloss R.E."/>
            <person name="Uehling J."/>
            <person name="Grigoriev I.V."/>
            <person name="Vagvolgyi C."/>
            <person name="Papp T."/>
            <person name="Martin F.M."/>
            <person name="Miettinen O."/>
            <person name="Hibbett D.S."/>
            <person name="Nagy L.G."/>
        </authorList>
    </citation>
    <scope>NUCLEOTIDE SEQUENCE [LARGE SCALE GENOMIC DNA]</scope>
    <source>
        <strain evidence="13 14">CBS 166.37</strain>
    </source>
</reference>
<accession>A0A5C3M4Y9</accession>
<dbReference type="PANTHER" id="PTHR15822">
    <property type="entry name" value="TRAF AND TNF RECEPTOR-ASSOCIATED PROTEIN"/>
    <property type="match status" value="1"/>
</dbReference>
<evidence type="ECO:0000256" key="1">
    <source>
        <dbReference type="ARBA" id="ARBA00001936"/>
    </source>
</evidence>
<keyword evidence="7" id="KW-0378">Hydrolase</keyword>
<dbReference type="AlphaFoldDB" id="A0A5C3M4Y9"/>
<dbReference type="GO" id="GO:0003697">
    <property type="term" value="F:single-stranded DNA binding"/>
    <property type="evidence" value="ECO:0007669"/>
    <property type="project" value="TreeGrafter"/>
</dbReference>
<dbReference type="CDD" id="cd09080">
    <property type="entry name" value="TDP2"/>
    <property type="match status" value="1"/>
</dbReference>
<dbReference type="SUPFAM" id="SSF56219">
    <property type="entry name" value="DNase I-like"/>
    <property type="match status" value="1"/>
</dbReference>
<dbReference type="EMBL" id="ML213597">
    <property type="protein sequence ID" value="TFK40372.1"/>
    <property type="molecule type" value="Genomic_DNA"/>
</dbReference>
<feature type="compositionally biased region" description="Acidic residues" evidence="11">
    <location>
        <begin position="72"/>
        <end position="83"/>
    </location>
</feature>
<dbReference type="GO" id="GO:0004519">
    <property type="term" value="F:endonuclease activity"/>
    <property type="evidence" value="ECO:0007669"/>
    <property type="project" value="UniProtKB-KW"/>
</dbReference>
<keyword evidence="13" id="KW-0269">Exonuclease</keyword>
<evidence type="ECO:0000256" key="7">
    <source>
        <dbReference type="ARBA" id="ARBA00022801"/>
    </source>
</evidence>
<evidence type="ECO:0000256" key="9">
    <source>
        <dbReference type="ARBA" id="ARBA00023204"/>
    </source>
</evidence>
<keyword evidence="14" id="KW-1185">Reference proteome</keyword>
<evidence type="ECO:0000313" key="13">
    <source>
        <dbReference type="EMBL" id="TFK40372.1"/>
    </source>
</evidence>
<sequence length="394" mass="45204">MRLQSIDAIHKAVRSIALQKVAALRVYPPYLTSFHTHRWIHTLKQLHIMSRYDEPLVPFIPPDFIESPGQRDEDDEIEEEEEQEYIPNHTVRPNRLLELKSYRFRASRDQWKHISPQHIPADKPIPSSVRIITWNIDFTADKKQERLTAALRHIERDVLCCKPGHAPEPCCINLQEVHASVFSHLLRDDWVRRHFIATPITHSKWPENAYYGLVTLVSRSLTVVRAQILSFALSTQDRGGLAIYIKLRAPEPTHHIVTMCIVNTHLESLPQGEAWRPRQLSLLSRFLKQDSVRGGVIVGDMNAIGVSDATIAANCDLRDAWKKGDGDQTGFTWGYQGPDVGKFPPGRLDKVLYLPRKGYKVEEPRRIGLGVKDASETQWVSDHYGLDTYLRLTR</sequence>
<keyword evidence="4" id="KW-0540">Nuclease</keyword>
<evidence type="ECO:0000313" key="14">
    <source>
        <dbReference type="Proteomes" id="UP000308652"/>
    </source>
</evidence>
<organism evidence="13 14">
    <name type="scientific">Crucibulum laeve</name>
    <dbReference type="NCBI Taxonomy" id="68775"/>
    <lineage>
        <taxon>Eukaryota</taxon>
        <taxon>Fungi</taxon>
        <taxon>Dikarya</taxon>
        <taxon>Basidiomycota</taxon>
        <taxon>Agaricomycotina</taxon>
        <taxon>Agaricomycetes</taxon>
        <taxon>Agaricomycetidae</taxon>
        <taxon>Agaricales</taxon>
        <taxon>Agaricineae</taxon>
        <taxon>Nidulariaceae</taxon>
        <taxon>Crucibulum</taxon>
    </lineage>
</organism>
<comment type="cofactor">
    <cofactor evidence="1">
        <name>Mn(2+)</name>
        <dbReference type="ChEBI" id="CHEBI:29035"/>
    </cofactor>
</comment>
<comment type="cofactor">
    <cofactor evidence="2">
        <name>Mg(2+)</name>
        <dbReference type="ChEBI" id="CHEBI:18420"/>
    </cofactor>
</comment>
<evidence type="ECO:0000256" key="10">
    <source>
        <dbReference type="ARBA" id="ARBA00023242"/>
    </source>
</evidence>